<dbReference type="RefSeq" id="WP_175469278.1">
    <property type="nucleotide sequence ID" value="NZ_FOCO01000017.1"/>
</dbReference>
<dbReference type="Gene3D" id="3.30.1950.10">
    <property type="entry name" value="wza like domain"/>
    <property type="match status" value="1"/>
</dbReference>
<evidence type="ECO:0000313" key="4">
    <source>
        <dbReference type="Proteomes" id="UP000183002"/>
    </source>
</evidence>
<dbReference type="EMBL" id="FOCO01000017">
    <property type="protein sequence ID" value="SEN57163.1"/>
    <property type="molecule type" value="Genomic_DNA"/>
</dbReference>
<accession>A0A1H8HM21</accession>
<dbReference type="Pfam" id="PF02563">
    <property type="entry name" value="Poly_export"/>
    <property type="match status" value="1"/>
</dbReference>
<dbReference type="InterPro" id="IPR003715">
    <property type="entry name" value="Poly_export_N"/>
</dbReference>
<organism evidence="3 4">
    <name type="scientific">Pseudorhodobacter antarcticus</name>
    <dbReference type="NCBI Taxonomy" id="1077947"/>
    <lineage>
        <taxon>Bacteria</taxon>
        <taxon>Pseudomonadati</taxon>
        <taxon>Pseudomonadota</taxon>
        <taxon>Alphaproteobacteria</taxon>
        <taxon>Rhodobacterales</taxon>
        <taxon>Paracoccaceae</taxon>
        <taxon>Pseudorhodobacter</taxon>
    </lineage>
</organism>
<proteinExistence type="predicted"/>
<evidence type="ECO:0000259" key="2">
    <source>
        <dbReference type="Pfam" id="PF02563"/>
    </source>
</evidence>
<feature type="domain" description="Polysaccharide export protein N-terminal" evidence="2">
    <location>
        <begin position="86"/>
        <end position="167"/>
    </location>
</feature>
<dbReference type="AlphaFoldDB" id="A0A1H8HM21"/>
<dbReference type="Gene3D" id="3.10.560.10">
    <property type="entry name" value="Outer membrane lipoprotein wza domain like"/>
    <property type="match status" value="2"/>
</dbReference>
<protein>
    <submittedName>
        <fullName evidence="3">Polysaccharide export outer membrane protein</fullName>
    </submittedName>
</protein>
<keyword evidence="4" id="KW-1185">Reference proteome</keyword>
<gene>
    <name evidence="3" type="ORF">SAMN05216227_101761</name>
</gene>
<evidence type="ECO:0000256" key="1">
    <source>
        <dbReference type="ARBA" id="ARBA00022729"/>
    </source>
</evidence>
<reference evidence="3 4" key="1">
    <citation type="submission" date="2016-10" db="EMBL/GenBank/DDBJ databases">
        <authorList>
            <person name="de Groot N.N."/>
        </authorList>
    </citation>
    <scope>NUCLEOTIDE SEQUENCE [LARGE SCALE GENOMIC DNA]</scope>
    <source>
        <strain evidence="3 4">CGMCC 1.10836</strain>
    </source>
</reference>
<evidence type="ECO:0000313" key="3">
    <source>
        <dbReference type="EMBL" id="SEN57163.1"/>
    </source>
</evidence>
<dbReference type="PANTHER" id="PTHR33619:SF3">
    <property type="entry name" value="POLYSACCHARIDE EXPORT PROTEIN GFCE-RELATED"/>
    <property type="match status" value="1"/>
</dbReference>
<keyword evidence="1" id="KW-0732">Signal</keyword>
<sequence length="381" mass="40343">MSGFDLMTYWLRLMTGLFLAFALGACALPRGGPIQSEITKKSGQTSGEYSVVAISQQNIDQLNGWATPNKAATQGWPSAGRGGTSSKIKPGDRISLTVWENEANALLTPGNQKSVQLANIVVSPTGKIFLPYIGDYTISNQTPDVARAELQEKMGTILTSPQVQISVDAGRQNTVDLVGGVAKPGNYAMPDQNLSVLGLLSLGGGIPSGLRNPQLRLLRLLRGDKVYGISASSVMSDPAKDALIRGGDKLIVSDDKRYFLALGAAQRQSQIFFPQEHVSALDAMALIGGLEATRANPEAILVLRNYAAGALRQDGTGPDNRQMIFTLDLTSADGLFSAQKFEIAGDDVVIVAESPVVGLRTVLTMIGQSVGLARNVSNVSN</sequence>
<dbReference type="GO" id="GO:0015159">
    <property type="term" value="F:polysaccharide transmembrane transporter activity"/>
    <property type="evidence" value="ECO:0007669"/>
    <property type="project" value="InterPro"/>
</dbReference>
<dbReference type="STRING" id="1077947.SAMN05216227_101761"/>
<name>A0A1H8HM21_9RHOB</name>
<dbReference type="PANTHER" id="PTHR33619">
    <property type="entry name" value="POLYSACCHARIDE EXPORT PROTEIN GFCE-RELATED"/>
    <property type="match status" value="1"/>
</dbReference>
<dbReference type="InterPro" id="IPR049712">
    <property type="entry name" value="Poly_export"/>
</dbReference>
<dbReference type="Proteomes" id="UP000183002">
    <property type="component" value="Unassembled WGS sequence"/>
</dbReference>